<keyword evidence="1" id="KW-0812">Transmembrane</keyword>
<reference evidence="2" key="2">
    <citation type="submission" date="2020-08" db="EMBL/GenBank/DDBJ databases">
        <title>Plant Genome Project.</title>
        <authorList>
            <person name="Zhang R.-G."/>
        </authorList>
    </citation>
    <scope>NUCLEOTIDE SEQUENCE</scope>
    <source>
        <strain evidence="2">Huo1</strain>
        <tissue evidence="2">Leaf</tissue>
    </source>
</reference>
<keyword evidence="1" id="KW-1133">Transmembrane helix</keyword>
<dbReference type="EMBL" id="PNBA02000010">
    <property type="protein sequence ID" value="KAG6410853.1"/>
    <property type="molecule type" value="Genomic_DNA"/>
</dbReference>
<evidence type="ECO:0000313" key="2">
    <source>
        <dbReference type="EMBL" id="KAG6410853.1"/>
    </source>
</evidence>
<protein>
    <submittedName>
        <fullName evidence="2">Uncharacterized protein</fullName>
    </submittedName>
</protein>
<organism evidence="2">
    <name type="scientific">Salvia splendens</name>
    <name type="common">Scarlet sage</name>
    <dbReference type="NCBI Taxonomy" id="180675"/>
    <lineage>
        <taxon>Eukaryota</taxon>
        <taxon>Viridiplantae</taxon>
        <taxon>Streptophyta</taxon>
        <taxon>Embryophyta</taxon>
        <taxon>Tracheophyta</taxon>
        <taxon>Spermatophyta</taxon>
        <taxon>Magnoliopsida</taxon>
        <taxon>eudicotyledons</taxon>
        <taxon>Gunneridae</taxon>
        <taxon>Pentapetalae</taxon>
        <taxon>asterids</taxon>
        <taxon>lamiids</taxon>
        <taxon>Lamiales</taxon>
        <taxon>Lamiaceae</taxon>
        <taxon>Nepetoideae</taxon>
        <taxon>Mentheae</taxon>
        <taxon>Salviinae</taxon>
        <taxon>Salvia</taxon>
        <taxon>Salvia subgen. Calosphace</taxon>
        <taxon>core Calosphace</taxon>
    </lineage>
</organism>
<sequence length="87" mass="9836">MFSNSISRYQIGQRLEVSPGMKFSRNSTPICELEHLVLLWNLPQMAPSFLAQFQSGIRTSYLVMAMLATWLMGLLLILSLERSGNSL</sequence>
<evidence type="ECO:0000256" key="1">
    <source>
        <dbReference type="SAM" id="Phobius"/>
    </source>
</evidence>
<evidence type="ECO:0000313" key="3">
    <source>
        <dbReference type="Proteomes" id="UP000298416"/>
    </source>
</evidence>
<comment type="caution">
    <text evidence="2">The sequence shown here is derived from an EMBL/GenBank/DDBJ whole genome shotgun (WGS) entry which is preliminary data.</text>
</comment>
<reference evidence="2" key="1">
    <citation type="submission" date="2018-01" db="EMBL/GenBank/DDBJ databases">
        <authorList>
            <person name="Mao J.F."/>
        </authorList>
    </citation>
    <scope>NUCLEOTIDE SEQUENCE</scope>
    <source>
        <strain evidence="2">Huo1</strain>
        <tissue evidence="2">Leaf</tissue>
    </source>
</reference>
<accession>A0A8X8XF31</accession>
<proteinExistence type="predicted"/>
<gene>
    <name evidence="2" type="ORF">SASPL_128924</name>
</gene>
<name>A0A8X8XF31_SALSN</name>
<dbReference type="AlphaFoldDB" id="A0A8X8XF31"/>
<feature type="transmembrane region" description="Helical" evidence="1">
    <location>
        <begin position="61"/>
        <end position="80"/>
    </location>
</feature>
<dbReference type="Proteomes" id="UP000298416">
    <property type="component" value="Unassembled WGS sequence"/>
</dbReference>
<keyword evidence="3" id="KW-1185">Reference proteome</keyword>
<keyword evidence="1" id="KW-0472">Membrane</keyword>